<dbReference type="Pfam" id="PF14230">
    <property type="entry name" value="DUF4333"/>
    <property type="match status" value="1"/>
</dbReference>
<accession>A0ABT1M3L1</accession>
<evidence type="ECO:0000259" key="2">
    <source>
        <dbReference type="Pfam" id="PF14230"/>
    </source>
</evidence>
<evidence type="ECO:0000313" key="4">
    <source>
        <dbReference type="Proteomes" id="UP001651690"/>
    </source>
</evidence>
<feature type="chain" id="PRO_5045524037" evidence="1">
    <location>
        <begin position="22"/>
        <end position="102"/>
    </location>
</feature>
<keyword evidence="4" id="KW-1185">Reference proteome</keyword>
<name>A0ABT1M3L1_9MYCO</name>
<evidence type="ECO:0000313" key="3">
    <source>
        <dbReference type="EMBL" id="MCP9272834.1"/>
    </source>
</evidence>
<reference evidence="3 4" key="1">
    <citation type="submission" date="2022-06" db="EMBL/GenBank/DDBJ databases">
        <title>Mycolicibacterium sp. CAU 1645 isolated from seawater.</title>
        <authorList>
            <person name="Kim W."/>
        </authorList>
    </citation>
    <scope>NUCLEOTIDE SEQUENCE [LARGE SCALE GENOMIC DNA]</scope>
    <source>
        <strain evidence="3 4">CAU 1645</strain>
    </source>
</reference>
<keyword evidence="1" id="KW-0732">Signal</keyword>
<dbReference type="Proteomes" id="UP001651690">
    <property type="component" value="Unassembled WGS sequence"/>
</dbReference>
<organism evidence="3 4">
    <name type="scientific">Mycolicibacterium arenosum</name>
    <dbReference type="NCBI Taxonomy" id="2952157"/>
    <lineage>
        <taxon>Bacteria</taxon>
        <taxon>Bacillati</taxon>
        <taxon>Actinomycetota</taxon>
        <taxon>Actinomycetes</taxon>
        <taxon>Mycobacteriales</taxon>
        <taxon>Mycobacteriaceae</taxon>
        <taxon>Mycolicibacterium</taxon>
    </lineage>
</organism>
<dbReference type="EMBL" id="JANDBD010000004">
    <property type="protein sequence ID" value="MCP9272834.1"/>
    <property type="molecule type" value="Genomic_DNA"/>
</dbReference>
<evidence type="ECO:0000256" key="1">
    <source>
        <dbReference type="SAM" id="SignalP"/>
    </source>
</evidence>
<dbReference type="PROSITE" id="PS51257">
    <property type="entry name" value="PROKAR_LIPOPROTEIN"/>
    <property type="match status" value="1"/>
</dbReference>
<proteinExistence type="predicted"/>
<feature type="domain" description="DUF4333" evidence="2">
    <location>
        <begin position="16"/>
        <end position="88"/>
    </location>
</feature>
<feature type="signal peptide" evidence="1">
    <location>
        <begin position="1"/>
        <end position="21"/>
    </location>
</feature>
<comment type="caution">
    <text evidence="3">The sequence shown here is derived from an EMBL/GenBank/DDBJ whole genome shotgun (WGS) entry which is preliminary data.</text>
</comment>
<dbReference type="InterPro" id="IPR025637">
    <property type="entry name" value="DUF4333"/>
</dbReference>
<gene>
    <name evidence="3" type="ORF">NM203_11620</name>
</gene>
<dbReference type="RefSeq" id="WP_255060079.1">
    <property type="nucleotide sequence ID" value="NZ_JANDBD010000004.1"/>
</dbReference>
<sequence length="102" mass="10988">MIASRCIVLGLAAVVGLSACSTTYMVRPEDAAQAIVDIISEQNDYELDVADVHCPDNIEAEVGVEFDCQFTGRGGDYVAHMRIQKVEGDQVLFEINAGPVGR</sequence>
<protein>
    <submittedName>
        <fullName evidence="3">DUF4333 domain-containing protein</fullName>
    </submittedName>
</protein>